<accession>A0ABS7C6T0</accession>
<keyword evidence="3" id="KW-1185">Reference proteome</keyword>
<evidence type="ECO:0000256" key="1">
    <source>
        <dbReference type="SAM" id="SignalP"/>
    </source>
</evidence>
<sequence length="255" mass="27138">MIKVFKKKAASLLLATAVAATLPAVVSANGADLSVMVNGMALTSSANHISGGRVYVDLKSFSSITGMNFDYDSKKHTAMINGKEINVVETKGIPTVYIKNLANVVTANSLTWNGKTHTAQLSFKSELVVLGDIVSQNAGCVLQNRFTVGDGIVFRMKALNPITGMLAENATLQVHLGTGEVLDMQLGQHPPDAPVGEMFWSVNYKVTDATPKGTLSYYVTAETPTMKGEYKPFQVVPSLITIVAPESLATGEQAN</sequence>
<organism evidence="2 3">
    <name type="scientific">Paenibacillus sepulcri</name>
    <dbReference type="NCBI Taxonomy" id="359917"/>
    <lineage>
        <taxon>Bacteria</taxon>
        <taxon>Bacillati</taxon>
        <taxon>Bacillota</taxon>
        <taxon>Bacilli</taxon>
        <taxon>Bacillales</taxon>
        <taxon>Paenibacillaceae</taxon>
        <taxon>Paenibacillus</taxon>
    </lineage>
</organism>
<reference evidence="2 3" key="1">
    <citation type="submission" date="2021-07" db="EMBL/GenBank/DDBJ databases">
        <title>Paenibacillus radiodurans sp. nov., isolated from the southeastern edge of Tengger Desert.</title>
        <authorList>
            <person name="Zhang G."/>
        </authorList>
    </citation>
    <scope>NUCLEOTIDE SEQUENCE [LARGE SCALE GENOMIC DNA]</scope>
    <source>
        <strain evidence="2 3">CCM 7311</strain>
    </source>
</reference>
<evidence type="ECO:0000313" key="2">
    <source>
        <dbReference type="EMBL" id="MBW7456406.1"/>
    </source>
</evidence>
<dbReference type="RefSeq" id="WP_210047048.1">
    <property type="nucleotide sequence ID" value="NZ_JBHLVU010000083.1"/>
</dbReference>
<feature type="signal peptide" evidence="1">
    <location>
        <begin position="1"/>
        <end position="30"/>
    </location>
</feature>
<evidence type="ECO:0000313" key="3">
    <source>
        <dbReference type="Proteomes" id="UP001519887"/>
    </source>
</evidence>
<gene>
    <name evidence="2" type="ORF">K0U00_20435</name>
</gene>
<dbReference type="Proteomes" id="UP001519887">
    <property type="component" value="Unassembled WGS sequence"/>
</dbReference>
<keyword evidence="1" id="KW-0732">Signal</keyword>
<comment type="caution">
    <text evidence="2">The sequence shown here is derived from an EMBL/GenBank/DDBJ whole genome shotgun (WGS) entry which is preliminary data.</text>
</comment>
<proteinExistence type="predicted"/>
<name>A0ABS7C6T0_9BACL</name>
<feature type="chain" id="PRO_5046386725" description="Copper amine oxidase-like N-terminal domain-containing protein" evidence="1">
    <location>
        <begin position="31"/>
        <end position="255"/>
    </location>
</feature>
<dbReference type="EMBL" id="JAHZIK010000571">
    <property type="protein sequence ID" value="MBW7456406.1"/>
    <property type="molecule type" value="Genomic_DNA"/>
</dbReference>
<evidence type="ECO:0008006" key="4">
    <source>
        <dbReference type="Google" id="ProtNLM"/>
    </source>
</evidence>
<protein>
    <recommendedName>
        <fullName evidence="4">Copper amine oxidase-like N-terminal domain-containing protein</fullName>
    </recommendedName>
</protein>